<dbReference type="Pfam" id="PF08240">
    <property type="entry name" value="ADH_N"/>
    <property type="match status" value="1"/>
</dbReference>
<dbReference type="Pfam" id="PF00107">
    <property type="entry name" value="ADH_zinc_N"/>
    <property type="match status" value="1"/>
</dbReference>
<proteinExistence type="inferred from homology"/>
<evidence type="ECO:0000259" key="6">
    <source>
        <dbReference type="SMART" id="SM00829"/>
    </source>
</evidence>
<evidence type="ECO:0000256" key="2">
    <source>
        <dbReference type="ARBA" id="ARBA00008072"/>
    </source>
</evidence>
<dbReference type="InterPro" id="IPR013149">
    <property type="entry name" value="ADH-like_C"/>
</dbReference>
<dbReference type="Proteomes" id="UP001500618">
    <property type="component" value="Unassembled WGS sequence"/>
</dbReference>
<dbReference type="SUPFAM" id="SSF51735">
    <property type="entry name" value="NAD(P)-binding Rossmann-fold domains"/>
    <property type="match status" value="1"/>
</dbReference>
<keyword evidence="3" id="KW-0479">Metal-binding</keyword>
<comment type="caution">
    <text evidence="7">The sequence shown here is derived from an EMBL/GenBank/DDBJ whole genome shotgun (WGS) entry which is preliminary data.</text>
</comment>
<dbReference type="PANTHER" id="PTHR43161">
    <property type="entry name" value="SORBITOL DEHYDROGENASE"/>
    <property type="match status" value="1"/>
</dbReference>
<evidence type="ECO:0000256" key="4">
    <source>
        <dbReference type="ARBA" id="ARBA00022833"/>
    </source>
</evidence>
<dbReference type="Gene3D" id="3.40.50.720">
    <property type="entry name" value="NAD(P)-binding Rossmann-like Domain"/>
    <property type="match status" value="1"/>
</dbReference>
<keyword evidence="8" id="KW-1185">Reference proteome</keyword>
<organism evidence="7 8">
    <name type="scientific">Fodinicola feengrottensis</name>
    <dbReference type="NCBI Taxonomy" id="435914"/>
    <lineage>
        <taxon>Bacteria</taxon>
        <taxon>Bacillati</taxon>
        <taxon>Actinomycetota</taxon>
        <taxon>Actinomycetes</taxon>
        <taxon>Mycobacteriales</taxon>
        <taxon>Fodinicola</taxon>
    </lineage>
</organism>
<evidence type="ECO:0000256" key="3">
    <source>
        <dbReference type="ARBA" id="ARBA00022723"/>
    </source>
</evidence>
<feature type="domain" description="Enoyl reductase (ER)" evidence="6">
    <location>
        <begin position="8"/>
        <end position="349"/>
    </location>
</feature>
<comment type="cofactor">
    <cofactor evidence="1">
        <name>Zn(2+)</name>
        <dbReference type="ChEBI" id="CHEBI:29105"/>
    </cofactor>
</comment>
<dbReference type="InterPro" id="IPR011032">
    <property type="entry name" value="GroES-like_sf"/>
</dbReference>
<dbReference type="InterPro" id="IPR036291">
    <property type="entry name" value="NAD(P)-bd_dom_sf"/>
</dbReference>
<keyword evidence="5" id="KW-0560">Oxidoreductase</keyword>
<name>A0ABN2FXA5_9ACTN</name>
<evidence type="ECO:0000313" key="7">
    <source>
        <dbReference type="EMBL" id="GAA1661503.1"/>
    </source>
</evidence>
<dbReference type="Gene3D" id="3.90.180.10">
    <property type="entry name" value="Medium-chain alcohol dehydrogenases, catalytic domain"/>
    <property type="match status" value="1"/>
</dbReference>
<dbReference type="EMBL" id="BAAANY010000002">
    <property type="protein sequence ID" value="GAA1661503.1"/>
    <property type="molecule type" value="Genomic_DNA"/>
</dbReference>
<gene>
    <name evidence="7" type="ORF">GCM10009765_08780</name>
</gene>
<dbReference type="SUPFAM" id="SSF50129">
    <property type="entry name" value="GroES-like"/>
    <property type="match status" value="1"/>
</dbReference>
<dbReference type="InterPro" id="IPR013154">
    <property type="entry name" value="ADH-like_N"/>
</dbReference>
<evidence type="ECO:0000313" key="8">
    <source>
        <dbReference type="Proteomes" id="UP001500618"/>
    </source>
</evidence>
<sequence>MLAARWYGRKDIRVVEVPVPTDPPPGWLIARVDACGLCGTDIEEYLHGPLLTPVDQPFPLTGAIAPLTLGHELVGTVTEVVGDGVKLRPGTRVAIEGNLFCGECEWCKAGRHNICPFSGQLGQRTDGGLAQFVAAPEYCCIPYADELPVEQAALAEPLSVAVRAVRRGGIGLGSRVGVVGGGTIGLLTAQVARIAGADTVLLVEPHPGRRALASSFGAAVAVTPDEAEAAAGPATGGHGLDVVLDCAGARAATPLAIRLTRRGGRTVLVAIYPGDLTFDPLDFLGSEKELVASMSHSYTSDYPDAVRLLETGRVDVRPLITDRVALPDVVKAGFEALVAEPQNHLKVVVDPRQPDA</sequence>
<comment type="similarity">
    <text evidence="2">Belongs to the zinc-containing alcohol dehydrogenase family.</text>
</comment>
<dbReference type="PANTHER" id="PTHR43161:SF26">
    <property type="entry name" value="GALACTITOL 1-PHOSPHATE 5-DEHYDROGENASE"/>
    <property type="match status" value="1"/>
</dbReference>
<dbReference type="SMART" id="SM00829">
    <property type="entry name" value="PKS_ER"/>
    <property type="match status" value="1"/>
</dbReference>
<evidence type="ECO:0000256" key="5">
    <source>
        <dbReference type="ARBA" id="ARBA00023002"/>
    </source>
</evidence>
<reference evidence="7 8" key="1">
    <citation type="journal article" date="2019" name="Int. J. Syst. Evol. Microbiol.">
        <title>The Global Catalogue of Microorganisms (GCM) 10K type strain sequencing project: providing services to taxonomists for standard genome sequencing and annotation.</title>
        <authorList>
            <consortium name="The Broad Institute Genomics Platform"/>
            <consortium name="The Broad Institute Genome Sequencing Center for Infectious Disease"/>
            <person name="Wu L."/>
            <person name="Ma J."/>
        </authorList>
    </citation>
    <scope>NUCLEOTIDE SEQUENCE [LARGE SCALE GENOMIC DNA]</scope>
    <source>
        <strain evidence="7 8">JCM 14718</strain>
    </source>
</reference>
<evidence type="ECO:0000256" key="1">
    <source>
        <dbReference type="ARBA" id="ARBA00001947"/>
    </source>
</evidence>
<protein>
    <submittedName>
        <fullName evidence="7">2,3-butanediol dehydrogenase</fullName>
    </submittedName>
</protein>
<dbReference type="InterPro" id="IPR020843">
    <property type="entry name" value="ER"/>
</dbReference>
<accession>A0ABN2FXA5</accession>
<keyword evidence="4" id="KW-0862">Zinc</keyword>